<dbReference type="AlphaFoldDB" id="S9P0K9"/>
<proteinExistence type="predicted"/>
<comment type="caution">
    <text evidence="1">The sequence shown here is derived from an EMBL/GenBank/DDBJ whole genome shotgun (WGS) entry which is preliminary data.</text>
</comment>
<keyword evidence="2" id="KW-1185">Reference proteome</keyword>
<name>S9P0K9_CYSF2</name>
<evidence type="ECO:0000313" key="2">
    <source>
        <dbReference type="Proteomes" id="UP000011682"/>
    </source>
</evidence>
<sequence>MGGRALTYAPARKKCRPARPSERLAWTPAHAAFSGHTVRVLRTPVRERAP</sequence>
<gene>
    <name evidence="1" type="ORF">D187_008378</name>
</gene>
<evidence type="ECO:0000313" key="1">
    <source>
        <dbReference type="EMBL" id="EPX55817.1"/>
    </source>
</evidence>
<reference evidence="1" key="1">
    <citation type="submission" date="2013-05" db="EMBL/GenBank/DDBJ databases">
        <title>Genome assembly of Cystobacter fuscus DSM 2262.</title>
        <authorList>
            <person name="Sharma G."/>
            <person name="Khatri I."/>
            <person name="Kaur C."/>
            <person name="Mayilraj S."/>
            <person name="Subramanian S."/>
        </authorList>
    </citation>
    <scope>NUCLEOTIDE SEQUENCE [LARGE SCALE GENOMIC DNA]</scope>
    <source>
        <strain evidence="1">DSM 2262</strain>
    </source>
</reference>
<dbReference type="EMBL" id="ANAH02000069">
    <property type="protein sequence ID" value="EPX55817.1"/>
    <property type="molecule type" value="Genomic_DNA"/>
</dbReference>
<accession>S9P0K9</accession>
<organism evidence="1 2">
    <name type="scientific">Cystobacter fuscus (strain ATCC 25194 / DSM 2262 / NBRC 100088 / M29)</name>
    <dbReference type="NCBI Taxonomy" id="1242864"/>
    <lineage>
        <taxon>Bacteria</taxon>
        <taxon>Pseudomonadati</taxon>
        <taxon>Myxococcota</taxon>
        <taxon>Myxococcia</taxon>
        <taxon>Myxococcales</taxon>
        <taxon>Cystobacterineae</taxon>
        <taxon>Archangiaceae</taxon>
        <taxon>Cystobacter</taxon>
    </lineage>
</organism>
<dbReference type="Proteomes" id="UP000011682">
    <property type="component" value="Unassembled WGS sequence"/>
</dbReference>
<protein>
    <submittedName>
        <fullName evidence="1">Uncharacterized protein</fullName>
    </submittedName>
</protein>